<reference evidence="3" key="1">
    <citation type="submission" date="2021-01" db="EMBL/GenBank/DDBJ databases">
        <authorList>
            <person name="Corre E."/>
            <person name="Pelletier E."/>
            <person name="Niang G."/>
            <person name="Scheremetjew M."/>
            <person name="Finn R."/>
            <person name="Kale V."/>
            <person name="Holt S."/>
            <person name="Cochrane G."/>
            <person name="Meng A."/>
            <person name="Brown T."/>
            <person name="Cohen L."/>
        </authorList>
    </citation>
    <scope>NUCLEOTIDE SEQUENCE</scope>
</reference>
<dbReference type="Pfam" id="PF00462">
    <property type="entry name" value="Glutaredoxin"/>
    <property type="match status" value="1"/>
</dbReference>
<dbReference type="InterPro" id="IPR002109">
    <property type="entry name" value="Glutaredoxin"/>
</dbReference>
<dbReference type="Gene3D" id="3.40.30.10">
    <property type="entry name" value="Glutaredoxin"/>
    <property type="match status" value="1"/>
</dbReference>
<dbReference type="InterPro" id="IPR036249">
    <property type="entry name" value="Thioredoxin-like_sf"/>
</dbReference>
<proteinExistence type="predicted"/>
<dbReference type="AlphaFoldDB" id="A0A7S3IAS4"/>
<feature type="region of interest" description="Disordered" evidence="1">
    <location>
        <begin position="109"/>
        <end position="137"/>
    </location>
</feature>
<evidence type="ECO:0000256" key="1">
    <source>
        <dbReference type="SAM" id="MobiDB-lite"/>
    </source>
</evidence>
<dbReference type="SUPFAM" id="SSF52833">
    <property type="entry name" value="Thioredoxin-like"/>
    <property type="match status" value="1"/>
</dbReference>
<dbReference type="GO" id="GO:0005737">
    <property type="term" value="C:cytoplasm"/>
    <property type="evidence" value="ECO:0007669"/>
    <property type="project" value="TreeGrafter"/>
</dbReference>
<dbReference type="GO" id="GO:0015038">
    <property type="term" value="F:glutathione disulfide oxidoreductase activity"/>
    <property type="evidence" value="ECO:0007669"/>
    <property type="project" value="TreeGrafter"/>
</dbReference>
<name>A0A7S3IAS4_9CILI</name>
<dbReference type="PANTHER" id="PTHR45694:SF18">
    <property type="entry name" value="GLUTAREDOXIN-1-RELATED"/>
    <property type="match status" value="1"/>
</dbReference>
<dbReference type="PROSITE" id="PS51354">
    <property type="entry name" value="GLUTAREDOXIN_2"/>
    <property type="match status" value="1"/>
</dbReference>
<evidence type="ECO:0000313" key="3">
    <source>
        <dbReference type="EMBL" id="CAE0317804.1"/>
    </source>
</evidence>
<dbReference type="EMBL" id="HBIF01001255">
    <property type="protein sequence ID" value="CAE0317804.1"/>
    <property type="molecule type" value="Transcribed_RNA"/>
</dbReference>
<feature type="compositionally biased region" description="Basic and acidic residues" evidence="1">
    <location>
        <begin position="118"/>
        <end position="128"/>
    </location>
</feature>
<accession>A0A7S3IAS4</accession>
<sequence>MGIRQSVSVPLKPDIKAENQIHSAVIYGKSFCLKTYEAREILRNLEIEPKVEEVNLSPQANEIEKGLFQLTGQLDYPIIFVAGKHVGSTKDLKKALKSGYLQVLVNKVKKEDEEEEKEDPKKDTKNDPKVTPQIQEL</sequence>
<dbReference type="PANTHER" id="PTHR45694">
    <property type="entry name" value="GLUTAREDOXIN 2"/>
    <property type="match status" value="1"/>
</dbReference>
<dbReference type="GO" id="GO:0034599">
    <property type="term" value="P:cellular response to oxidative stress"/>
    <property type="evidence" value="ECO:0007669"/>
    <property type="project" value="TreeGrafter"/>
</dbReference>
<gene>
    <name evidence="3" type="ORF">FSAL1345_LOCUS1073</name>
</gene>
<protein>
    <recommendedName>
        <fullName evidence="2">Glutaredoxin domain-containing protein</fullName>
    </recommendedName>
</protein>
<feature type="domain" description="Glutaredoxin" evidence="2">
    <location>
        <begin position="25"/>
        <end position="86"/>
    </location>
</feature>
<evidence type="ECO:0000259" key="2">
    <source>
        <dbReference type="Pfam" id="PF00462"/>
    </source>
</evidence>
<organism evidence="3">
    <name type="scientific">Fabrea salina</name>
    <dbReference type="NCBI Taxonomy" id="342563"/>
    <lineage>
        <taxon>Eukaryota</taxon>
        <taxon>Sar</taxon>
        <taxon>Alveolata</taxon>
        <taxon>Ciliophora</taxon>
        <taxon>Postciliodesmatophora</taxon>
        <taxon>Heterotrichea</taxon>
        <taxon>Heterotrichida</taxon>
        <taxon>Fabreidae</taxon>
        <taxon>Fabrea</taxon>
    </lineage>
</organism>